<organism evidence="1 2">
    <name type="scientific">Dactylosporangium sucinum</name>
    <dbReference type="NCBI Taxonomy" id="1424081"/>
    <lineage>
        <taxon>Bacteria</taxon>
        <taxon>Bacillati</taxon>
        <taxon>Actinomycetota</taxon>
        <taxon>Actinomycetes</taxon>
        <taxon>Micromonosporales</taxon>
        <taxon>Micromonosporaceae</taxon>
        <taxon>Dactylosporangium</taxon>
    </lineage>
</organism>
<sequence>MPTVAPPNPTVVGDNITVSRIVNSPVLIQRMLRTLVQQRLVGDKILSGTVDLTGTGAVNYEVSEAIMAASLAERVDDLMEYPESLDGTAVSAMASTEKWALATSISDKLVARNRIDIVNRKLIKLANRIAFGFDALTISAVASAVTQTQAAAAAWSNTSTADPFADITLGASVVDALNQGYEIDTVLATPNRWARLIAAAKVIERAPREGGDTLLLTGRLAQIAGLNVWKTTNMPPGVDVMLLDSRQLGSIGWEDQGGGYLGDPRGVQTKRIRLEENDGWKIQGRRIGVPIVQEPGAAIKITGT</sequence>
<keyword evidence="2" id="KW-1185">Reference proteome</keyword>
<comment type="caution">
    <text evidence="1">The sequence shown here is derived from an EMBL/GenBank/DDBJ whole genome shotgun (WGS) entry which is preliminary data.</text>
</comment>
<reference evidence="1" key="2">
    <citation type="submission" date="2020-09" db="EMBL/GenBank/DDBJ databases">
        <authorList>
            <person name="Sun Q."/>
            <person name="Ohkuma M."/>
        </authorList>
    </citation>
    <scope>NUCLEOTIDE SEQUENCE</scope>
    <source>
        <strain evidence="1">JCM 19831</strain>
    </source>
</reference>
<name>A0A917U2A6_9ACTN</name>
<dbReference type="RefSeq" id="WP_190253680.1">
    <property type="nucleotide sequence ID" value="NZ_BMPI01000035.1"/>
</dbReference>
<dbReference type="Proteomes" id="UP000642070">
    <property type="component" value="Unassembled WGS sequence"/>
</dbReference>
<dbReference type="Gene3D" id="3.90.1690.10">
    <property type="entry name" value="phage-related protein like domain"/>
    <property type="match status" value="1"/>
</dbReference>
<reference evidence="1" key="1">
    <citation type="journal article" date="2014" name="Int. J. Syst. Evol. Microbiol.">
        <title>Complete genome sequence of Corynebacterium casei LMG S-19264T (=DSM 44701T), isolated from a smear-ripened cheese.</title>
        <authorList>
            <consortium name="US DOE Joint Genome Institute (JGI-PGF)"/>
            <person name="Walter F."/>
            <person name="Albersmeier A."/>
            <person name="Kalinowski J."/>
            <person name="Ruckert C."/>
        </authorList>
    </citation>
    <scope>NUCLEOTIDE SEQUENCE</scope>
    <source>
        <strain evidence="1">JCM 19831</strain>
    </source>
</reference>
<dbReference type="EMBL" id="BMPI01000035">
    <property type="protein sequence ID" value="GGM53353.1"/>
    <property type="molecule type" value="Genomic_DNA"/>
</dbReference>
<protein>
    <recommendedName>
        <fullName evidence="3">Major capsid protein</fullName>
    </recommendedName>
</protein>
<gene>
    <name evidence="1" type="ORF">GCM10007977_063710</name>
</gene>
<accession>A0A917U2A6</accession>
<dbReference type="AlphaFoldDB" id="A0A917U2A6"/>
<evidence type="ECO:0000313" key="2">
    <source>
        <dbReference type="Proteomes" id="UP000642070"/>
    </source>
</evidence>
<evidence type="ECO:0008006" key="3">
    <source>
        <dbReference type="Google" id="ProtNLM"/>
    </source>
</evidence>
<dbReference type="Pfam" id="PF25209">
    <property type="entry name" value="Phage_capsid_4"/>
    <property type="match status" value="1"/>
</dbReference>
<proteinExistence type="predicted"/>
<dbReference type="InterPro" id="IPR053738">
    <property type="entry name" value="Lambda_capsid_assembly"/>
</dbReference>
<evidence type="ECO:0000313" key="1">
    <source>
        <dbReference type="EMBL" id="GGM53353.1"/>
    </source>
</evidence>